<sequence>MKPEKIREREGASSGTRRGNASDRARILQDEVLPRENNDSRSVIVGSFPNQAVRLAWTVLARNKLSEALSVVGVRRRKFQSGSPPHSCRSLQELAADIRQRFLSFDREATS</sequence>
<dbReference type="EMBL" id="JAWDGP010000260">
    <property type="protein sequence ID" value="KAK3802266.1"/>
    <property type="molecule type" value="Genomic_DNA"/>
</dbReference>
<feature type="region of interest" description="Disordered" evidence="1">
    <location>
        <begin position="1"/>
        <end position="32"/>
    </location>
</feature>
<evidence type="ECO:0000256" key="1">
    <source>
        <dbReference type="SAM" id="MobiDB-lite"/>
    </source>
</evidence>
<feature type="compositionally biased region" description="Basic and acidic residues" evidence="1">
    <location>
        <begin position="1"/>
        <end position="11"/>
    </location>
</feature>
<dbReference type="AlphaFoldDB" id="A0AAE1BBC6"/>
<gene>
    <name evidence="2" type="ORF">RRG08_004551</name>
</gene>
<dbReference type="Proteomes" id="UP001283361">
    <property type="component" value="Unassembled WGS sequence"/>
</dbReference>
<accession>A0AAE1BBC6</accession>
<evidence type="ECO:0000313" key="3">
    <source>
        <dbReference type="Proteomes" id="UP001283361"/>
    </source>
</evidence>
<feature type="compositionally biased region" description="Basic and acidic residues" evidence="1">
    <location>
        <begin position="20"/>
        <end position="32"/>
    </location>
</feature>
<organism evidence="2 3">
    <name type="scientific">Elysia crispata</name>
    <name type="common">lettuce slug</name>
    <dbReference type="NCBI Taxonomy" id="231223"/>
    <lineage>
        <taxon>Eukaryota</taxon>
        <taxon>Metazoa</taxon>
        <taxon>Spiralia</taxon>
        <taxon>Lophotrochozoa</taxon>
        <taxon>Mollusca</taxon>
        <taxon>Gastropoda</taxon>
        <taxon>Heterobranchia</taxon>
        <taxon>Euthyneura</taxon>
        <taxon>Panpulmonata</taxon>
        <taxon>Sacoglossa</taxon>
        <taxon>Placobranchoidea</taxon>
        <taxon>Plakobranchidae</taxon>
        <taxon>Elysia</taxon>
    </lineage>
</organism>
<protein>
    <submittedName>
        <fullName evidence="2">Uncharacterized protein</fullName>
    </submittedName>
</protein>
<proteinExistence type="predicted"/>
<keyword evidence="3" id="KW-1185">Reference proteome</keyword>
<name>A0AAE1BBC6_9GAST</name>
<evidence type="ECO:0000313" key="2">
    <source>
        <dbReference type="EMBL" id="KAK3802266.1"/>
    </source>
</evidence>
<reference evidence="2" key="1">
    <citation type="journal article" date="2023" name="G3 (Bethesda)">
        <title>A reference genome for the long-term kleptoplast-retaining sea slug Elysia crispata morphotype clarki.</title>
        <authorList>
            <person name="Eastman K.E."/>
            <person name="Pendleton A.L."/>
            <person name="Shaikh M.A."/>
            <person name="Suttiyut T."/>
            <person name="Ogas R."/>
            <person name="Tomko P."/>
            <person name="Gavelis G."/>
            <person name="Widhalm J.R."/>
            <person name="Wisecaver J.H."/>
        </authorList>
    </citation>
    <scope>NUCLEOTIDE SEQUENCE</scope>
    <source>
        <strain evidence="2">ECLA1</strain>
    </source>
</reference>
<comment type="caution">
    <text evidence="2">The sequence shown here is derived from an EMBL/GenBank/DDBJ whole genome shotgun (WGS) entry which is preliminary data.</text>
</comment>